<proteinExistence type="predicted"/>
<gene>
    <name evidence="2" type="ORF">HAX54_000623</name>
</gene>
<evidence type="ECO:0000313" key="2">
    <source>
        <dbReference type="EMBL" id="MCD7449560.1"/>
    </source>
</evidence>
<dbReference type="Proteomes" id="UP000823775">
    <property type="component" value="Unassembled WGS sequence"/>
</dbReference>
<accession>A0ABS8RRX6</accession>
<feature type="region of interest" description="Disordered" evidence="1">
    <location>
        <begin position="208"/>
        <end position="232"/>
    </location>
</feature>
<sequence>MDIAAGSGNTDFIATKMNLVNCPDVQALHPMRSACGSAQVNSNVSNIEKQRCRSLEADPLPIKLACENRALIIDLSACEADRMKNYLDTITVRAGSSTVVHISDTDDENSKACVLKGNGVGRNLTFPHQIKEEDVKDTSLSKRKRSLSDSDNGDGSSFGKQKTGSIQELYRDGKLSFAHDNYHNTVFVRRCDDKDGGKSYSQLSSKRSDLYKLGGNGDDSSSDSGNDPLSDKSMNMLIQRVTKRKMFLSEDDLSSSFEKDPELCMNAICALYRQQISPNISSKGLYFTTSQGLSKSDKMSIAALGEYLINGDPENKLGKAVEEVRPKDHAECKRLATKYCHQLYQIYLSKQDRLFPPISQF</sequence>
<keyword evidence="3" id="KW-1185">Reference proteome</keyword>
<protein>
    <submittedName>
        <fullName evidence="2">Uncharacterized protein</fullName>
    </submittedName>
</protein>
<evidence type="ECO:0000313" key="3">
    <source>
        <dbReference type="Proteomes" id="UP000823775"/>
    </source>
</evidence>
<reference evidence="2 3" key="1">
    <citation type="journal article" date="2021" name="BMC Genomics">
        <title>Datura genome reveals duplications of psychoactive alkaloid biosynthetic genes and high mutation rate following tissue culture.</title>
        <authorList>
            <person name="Rajewski A."/>
            <person name="Carter-House D."/>
            <person name="Stajich J."/>
            <person name="Litt A."/>
        </authorList>
    </citation>
    <scope>NUCLEOTIDE SEQUENCE [LARGE SCALE GENOMIC DNA]</scope>
    <source>
        <strain evidence="2">AR-01</strain>
    </source>
</reference>
<dbReference type="PANTHER" id="PTHR34380">
    <property type="entry name" value="BNAA03G12380D PROTEIN"/>
    <property type="match status" value="1"/>
</dbReference>
<feature type="compositionally biased region" description="Low complexity" evidence="1">
    <location>
        <begin position="218"/>
        <end position="227"/>
    </location>
</feature>
<dbReference type="EMBL" id="JACEIK010000102">
    <property type="protein sequence ID" value="MCD7449560.1"/>
    <property type="molecule type" value="Genomic_DNA"/>
</dbReference>
<feature type="region of interest" description="Disordered" evidence="1">
    <location>
        <begin position="134"/>
        <end position="163"/>
    </location>
</feature>
<comment type="caution">
    <text evidence="2">The sequence shown here is derived from an EMBL/GenBank/DDBJ whole genome shotgun (WGS) entry which is preliminary data.</text>
</comment>
<name>A0ABS8RRX6_DATST</name>
<feature type="compositionally biased region" description="Low complexity" evidence="1">
    <location>
        <begin position="149"/>
        <end position="159"/>
    </location>
</feature>
<dbReference type="PANTHER" id="PTHR34380:SF3">
    <property type="entry name" value="FRIGIDA-LIKE PROTEIN"/>
    <property type="match status" value="1"/>
</dbReference>
<organism evidence="2 3">
    <name type="scientific">Datura stramonium</name>
    <name type="common">Jimsonweed</name>
    <name type="synonym">Common thornapple</name>
    <dbReference type="NCBI Taxonomy" id="4076"/>
    <lineage>
        <taxon>Eukaryota</taxon>
        <taxon>Viridiplantae</taxon>
        <taxon>Streptophyta</taxon>
        <taxon>Embryophyta</taxon>
        <taxon>Tracheophyta</taxon>
        <taxon>Spermatophyta</taxon>
        <taxon>Magnoliopsida</taxon>
        <taxon>eudicotyledons</taxon>
        <taxon>Gunneridae</taxon>
        <taxon>Pentapetalae</taxon>
        <taxon>asterids</taxon>
        <taxon>lamiids</taxon>
        <taxon>Solanales</taxon>
        <taxon>Solanaceae</taxon>
        <taxon>Solanoideae</taxon>
        <taxon>Datureae</taxon>
        <taxon>Datura</taxon>
    </lineage>
</organism>
<evidence type="ECO:0000256" key="1">
    <source>
        <dbReference type="SAM" id="MobiDB-lite"/>
    </source>
</evidence>